<dbReference type="AlphaFoldDB" id="A0A1V6N515"/>
<feature type="binding site" evidence="8">
    <location>
        <position position="173"/>
    </location>
    <ligand>
        <name>substrate</name>
    </ligand>
</feature>
<comment type="function">
    <text evidence="8 9">Removes the N-terminal methionine from nascent proteins. The N-terminal methionine is often cleaved when the second residue in the primary sequence is small and uncharged (Met-Ala-, Cys, Gly, Pro, Ser, Thr, or Val).</text>
</comment>
<keyword evidence="5 8" id="KW-0645">Protease</keyword>
<evidence type="ECO:0000313" key="12">
    <source>
        <dbReference type="Proteomes" id="UP000191661"/>
    </source>
</evidence>
<comment type="cofactor">
    <cofactor evidence="2">
        <name>Mn(2+)</name>
        <dbReference type="ChEBI" id="CHEBI:29035"/>
    </cofactor>
</comment>
<feature type="binding site" evidence="8">
    <location>
        <position position="165"/>
    </location>
    <ligand>
        <name>a divalent metal cation</name>
        <dbReference type="ChEBI" id="CHEBI:60240"/>
        <label>2</label>
        <note>catalytic</note>
    </ligand>
</feature>
<accession>A0A1V6N515</accession>
<gene>
    <name evidence="8 11" type="primary">map</name>
    <name evidence="11" type="ORF">MBBAR_1c02050</name>
</gene>
<evidence type="ECO:0000256" key="9">
    <source>
        <dbReference type="RuleBase" id="RU003653"/>
    </source>
</evidence>
<dbReference type="InterPro" id="IPR002468">
    <property type="entry name" value="Pept_M24A_MAP2"/>
</dbReference>
<dbReference type="GO" id="GO:0006508">
    <property type="term" value="P:proteolysis"/>
    <property type="evidence" value="ECO:0007669"/>
    <property type="project" value="UniProtKB-KW"/>
</dbReference>
<keyword evidence="6 8" id="KW-0479">Metal-binding</keyword>
<evidence type="ECO:0000256" key="3">
    <source>
        <dbReference type="ARBA" id="ARBA00001954"/>
    </source>
</evidence>
<evidence type="ECO:0000259" key="10">
    <source>
        <dbReference type="Pfam" id="PF00557"/>
    </source>
</evidence>
<comment type="cofactor">
    <cofactor evidence="3">
        <name>Fe(2+)</name>
        <dbReference type="ChEBI" id="CHEBI:29033"/>
    </cofactor>
</comment>
<dbReference type="HAMAP" id="MF_01975">
    <property type="entry name" value="MetAP_2_arc"/>
    <property type="match status" value="1"/>
</dbReference>
<dbReference type="InterPro" id="IPR018349">
    <property type="entry name" value="Pept_M24A_MAP2_BS"/>
</dbReference>
<sequence length="306" mass="33865">MIESYEKAGKIVSQVRKDAIKIIKDELLILDLVEFVENEIEKAGAGIAFPCNVSVNEMTAHYTAPFNDKTKITTGDLVKLDLGAHIDGYIADSAITVMVPGKGLEEKYDDDIINKNKEMIESSDAGLEAAINTVKPGVEIGKIGKAVQEAINSYGFNPISNLTGHSLEQWNLHSGLSIPSVDDKSTTKLKEGDVIAIEPFATDGVGWVTDTPNTYIFRFLKDKPFRMAHTTKVLSEIKTNYNTLPFSIRWLTKKFNPNRLNSSMRQLSQAMAIYPYPALKEKTNCWVSQSEHTVIVEGDSCTITTK</sequence>
<evidence type="ECO:0000256" key="8">
    <source>
        <dbReference type="HAMAP-Rule" id="MF_01975"/>
    </source>
</evidence>
<comment type="similarity">
    <text evidence="8">Belongs to the peptidase M24A family. Methionine aminopeptidase archaeal type 2 subfamily.</text>
</comment>
<dbReference type="GO" id="GO:0070006">
    <property type="term" value="F:metalloaminopeptidase activity"/>
    <property type="evidence" value="ECO:0007669"/>
    <property type="project" value="UniProtKB-UniRule"/>
</dbReference>
<dbReference type="Gene3D" id="3.90.230.10">
    <property type="entry name" value="Creatinase/methionine aminopeptidase superfamily"/>
    <property type="match status" value="1"/>
</dbReference>
<dbReference type="InterPro" id="IPR001714">
    <property type="entry name" value="Pept_M24_MAP"/>
</dbReference>
<evidence type="ECO:0000256" key="6">
    <source>
        <dbReference type="ARBA" id="ARBA00022723"/>
    </source>
</evidence>
<dbReference type="InterPro" id="IPR000994">
    <property type="entry name" value="Pept_M24"/>
</dbReference>
<comment type="caution">
    <text evidence="11">The sequence shown here is derived from an EMBL/GenBank/DDBJ whole genome shotgun (WGS) entry which is preliminary data.</text>
</comment>
<reference evidence="11 12" key="1">
    <citation type="submission" date="2014-12" db="EMBL/GenBank/DDBJ databases">
        <title>Genome sequence of Methanobrevibacter arboriphilicus DH1, DSM1125.</title>
        <authorList>
            <person name="Poehlein A."/>
            <person name="Thauer R.K."/>
            <person name="Seedorf H."/>
            <person name="Daniel R."/>
        </authorList>
    </citation>
    <scope>NUCLEOTIDE SEQUENCE [LARGE SCALE GENOMIC DNA]</scope>
    <source>
        <strain evidence="11 12">DH1</strain>
    </source>
</reference>
<dbReference type="Gene3D" id="1.10.10.10">
    <property type="entry name" value="Winged helix-like DNA-binding domain superfamily/Winged helix DNA-binding domain"/>
    <property type="match status" value="1"/>
</dbReference>
<dbReference type="InterPro" id="IPR036388">
    <property type="entry name" value="WH-like_DNA-bd_sf"/>
</dbReference>
<evidence type="ECO:0000256" key="2">
    <source>
        <dbReference type="ARBA" id="ARBA00001936"/>
    </source>
</evidence>
<keyword evidence="12" id="KW-1185">Reference proteome</keyword>
<dbReference type="Proteomes" id="UP000191661">
    <property type="component" value="Unassembled WGS sequence"/>
</dbReference>
<dbReference type="EMBL" id="JXMW01000001">
    <property type="protein sequence ID" value="OQD59800.1"/>
    <property type="molecule type" value="Genomic_DNA"/>
</dbReference>
<dbReference type="PROSITE" id="PS01202">
    <property type="entry name" value="MAP_2"/>
    <property type="match status" value="1"/>
</dbReference>
<dbReference type="OrthoDB" id="372008at2157"/>
<dbReference type="PANTHER" id="PTHR45777">
    <property type="entry name" value="METHIONINE AMINOPEPTIDASE 2"/>
    <property type="match status" value="1"/>
</dbReference>
<dbReference type="CDD" id="cd01088">
    <property type="entry name" value="MetAP2"/>
    <property type="match status" value="1"/>
</dbReference>
<dbReference type="NCBIfam" id="TIGR00501">
    <property type="entry name" value="met_pdase_II"/>
    <property type="match status" value="1"/>
</dbReference>
<dbReference type="InterPro" id="IPR036005">
    <property type="entry name" value="Creatinase/aminopeptidase-like"/>
</dbReference>
<protein>
    <recommendedName>
        <fullName evidence="8 9">Methionine aminopeptidase</fullName>
        <shortName evidence="8">MAP</shortName>
        <shortName evidence="8">MetAP</shortName>
        <ecNumber evidence="8 9">3.4.11.18</ecNumber>
    </recommendedName>
    <alternativeName>
        <fullName evidence="8">Peptidase M</fullName>
    </alternativeName>
</protein>
<feature type="domain" description="Peptidase M24" evidence="10">
    <location>
        <begin position="4"/>
        <end position="204"/>
    </location>
</feature>
<feature type="binding site" evidence="8">
    <location>
        <position position="92"/>
    </location>
    <ligand>
        <name>a divalent metal cation</name>
        <dbReference type="ChEBI" id="CHEBI:60240"/>
        <label>1</label>
    </ligand>
</feature>
<dbReference type="EC" id="3.4.11.18" evidence="8 9"/>
<evidence type="ECO:0000256" key="5">
    <source>
        <dbReference type="ARBA" id="ARBA00022670"/>
    </source>
</evidence>
<evidence type="ECO:0000256" key="7">
    <source>
        <dbReference type="ARBA" id="ARBA00022801"/>
    </source>
</evidence>
<comment type="subunit">
    <text evidence="8">Monomer.</text>
</comment>
<feature type="binding site" evidence="8">
    <location>
        <position position="198"/>
    </location>
    <ligand>
        <name>a divalent metal cation</name>
        <dbReference type="ChEBI" id="CHEBI:60240"/>
        <label>2</label>
        <note>catalytic</note>
    </ligand>
</feature>
<dbReference type="RefSeq" id="WP_080459422.1">
    <property type="nucleotide sequence ID" value="NZ_JXMW01000001.1"/>
</dbReference>
<dbReference type="InterPro" id="IPR050247">
    <property type="entry name" value="Met_Aminopeptidase_Type2"/>
</dbReference>
<dbReference type="Pfam" id="PF00557">
    <property type="entry name" value="Peptidase_M24"/>
    <property type="match status" value="1"/>
</dbReference>
<dbReference type="PRINTS" id="PR00599">
    <property type="entry name" value="MAPEPTIDASE"/>
</dbReference>
<feature type="binding site" evidence="8">
    <location>
        <position position="81"/>
    </location>
    <ligand>
        <name>a divalent metal cation</name>
        <dbReference type="ChEBI" id="CHEBI:60240"/>
        <label>1</label>
    </ligand>
</feature>
<dbReference type="SUPFAM" id="SSF46785">
    <property type="entry name" value="Winged helix' DNA-binding domain"/>
    <property type="match status" value="1"/>
</dbReference>
<dbReference type="SUPFAM" id="SSF55920">
    <property type="entry name" value="Creatinase/aminopeptidase"/>
    <property type="match status" value="1"/>
</dbReference>
<dbReference type="GO" id="GO:0046872">
    <property type="term" value="F:metal ion binding"/>
    <property type="evidence" value="ECO:0007669"/>
    <property type="project" value="UniProtKB-UniRule"/>
</dbReference>
<dbReference type="GO" id="GO:0005737">
    <property type="term" value="C:cytoplasm"/>
    <property type="evidence" value="ECO:0007669"/>
    <property type="project" value="TreeGrafter"/>
</dbReference>
<feature type="binding site" evidence="8">
    <location>
        <position position="92"/>
    </location>
    <ligand>
        <name>a divalent metal cation</name>
        <dbReference type="ChEBI" id="CHEBI:60240"/>
        <label>2</label>
        <note>catalytic</note>
    </ligand>
</feature>
<evidence type="ECO:0000313" key="11">
    <source>
        <dbReference type="EMBL" id="OQD59800.1"/>
    </source>
</evidence>
<proteinExistence type="inferred from homology"/>
<dbReference type="InterPro" id="IPR036390">
    <property type="entry name" value="WH_DNA-bd_sf"/>
</dbReference>
<name>A0A1V6N515_METAZ</name>
<keyword evidence="7 8" id="KW-0378">Hydrolase</keyword>
<feature type="binding site" evidence="8">
    <location>
        <position position="61"/>
    </location>
    <ligand>
        <name>substrate</name>
    </ligand>
</feature>
<feature type="binding site" evidence="8">
    <location>
        <position position="291"/>
    </location>
    <ligand>
        <name>a divalent metal cation</name>
        <dbReference type="ChEBI" id="CHEBI:60240"/>
        <label>1</label>
    </ligand>
</feature>
<feature type="binding site" evidence="8">
    <location>
        <position position="291"/>
    </location>
    <ligand>
        <name>a divalent metal cation</name>
        <dbReference type="ChEBI" id="CHEBI:60240"/>
        <label>2</label>
        <note>catalytic</note>
    </ligand>
</feature>
<keyword evidence="4 8" id="KW-0031">Aminopeptidase</keyword>
<dbReference type="PANTHER" id="PTHR45777:SF2">
    <property type="entry name" value="METHIONINE AMINOPEPTIDASE 2"/>
    <property type="match status" value="1"/>
</dbReference>
<organism evidence="11 12">
    <name type="scientific">Methanobrevibacter arboriphilus JCM 13429 = DSM 1125</name>
    <dbReference type="NCBI Taxonomy" id="1300164"/>
    <lineage>
        <taxon>Archaea</taxon>
        <taxon>Methanobacteriati</taxon>
        <taxon>Methanobacteriota</taxon>
        <taxon>Methanomada group</taxon>
        <taxon>Methanobacteria</taxon>
        <taxon>Methanobacteriales</taxon>
        <taxon>Methanobacteriaceae</taxon>
        <taxon>Methanobrevibacter</taxon>
    </lineage>
</organism>
<dbReference type="InterPro" id="IPR028595">
    <property type="entry name" value="MetAP_archaeal"/>
</dbReference>
<comment type="catalytic activity">
    <reaction evidence="1 8 9">
        <text>Release of N-terminal amino acids, preferentially methionine, from peptides and arylamides.</text>
        <dbReference type="EC" id="3.4.11.18"/>
    </reaction>
</comment>
<evidence type="ECO:0000256" key="1">
    <source>
        <dbReference type="ARBA" id="ARBA00000294"/>
    </source>
</evidence>
<dbReference type="GO" id="GO:0004239">
    <property type="term" value="F:initiator methionyl aminopeptidase activity"/>
    <property type="evidence" value="ECO:0007669"/>
    <property type="project" value="UniProtKB-UniRule"/>
</dbReference>
<comment type="cofactor">
    <cofactor evidence="8">
        <name>Co(2+)</name>
        <dbReference type="ChEBI" id="CHEBI:48828"/>
    </cofactor>
    <cofactor evidence="8">
        <name>Zn(2+)</name>
        <dbReference type="ChEBI" id="CHEBI:29105"/>
    </cofactor>
    <cofactor evidence="8">
        <name>Mn(2+)</name>
        <dbReference type="ChEBI" id="CHEBI:29035"/>
    </cofactor>
    <cofactor evidence="8">
        <name>Fe(2+)</name>
        <dbReference type="ChEBI" id="CHEBI:29033"/>
    </cofactor>
    <text evidence="8">Binds 2 divalent metal cations per subunit. Has a high-affinity and a low affinity metal-binding site. The true nature of the physiological cofactor is under debate. The enzyme is active with cobalt, zinc, manganese or divalent iron ions. Most likely, methionine aminopeptidases function as mononuclear Fe(2+)-metalloproteases under physiological conditions, and the catalytically relevant metal-binding site has been assigned to the histidine-containing high-affinity site.</text>
</comment>
<evidence type="ECO:0000256" key="4">
    <source>
        <dbReference type="ARBA" id="ARBA00022438"/>
    </source>
</evidence>